<dbReference type="EMBL" id="JAQQPM010000001">
    <property type="protein sequence ID" value="KAK2067876.1"/>
    <property type="molecule type" value="Genomic_DNA"/>
</dbReference>
<gene>
    <name evidence="7" type="ORF">P8C59_001580</name>
</gene>
<dbReference type="PANTHER" id="PTHR37451:SF3">
    <property type="entry name" value="MARVEL DOMAIN-CONTAINING PROTEIN"/>
    <property type="match status" value="1"/>
</dbReference>
<evidence type="ECO:0000256" key="2">
    <source>
        <dbReference type="ARBA" id="ARBA00022692"/>
    </source>
</evidence>
<keyword evidence="4 5" id="KW-0472">Membrane</keyword>
<feature type="domain" description="MARVEL" evidence="6">
    <location>
        <begin position="18"/>
        <end position="140"/>
    </location>
</feature>
<comment type="subcellular location">
    <subcellularLocation>
        <location evidence="1">Membrane</location>
        <topology evidence="1">Multi-pass membrane protein</topology>
    </subcellularLocation>
</comment>
<protein>
    <recommendedName>
        <fullName evidence="6">MARVEL domain-containing protein</fullName>
    </recommendedName>
</protein>
<keyword evidence="2 5" id="KW-0812">Transmembrane</keyword>
<name>A0AAD9MCF0_9PEZI</name>
<reference evidence="7" key="1">
    <citation type="journal article" date="2023" name="Mol. Plant Microbe Interact.">
        <title>Elucidating the Obligate Nature and Biological Capacity of an Invasive Fungal Corn Pathogen.</title>
        <authorList>
            <person name="MacCready J.S."/>
            <person name="Roggenkamp E.M."/>
            <person name="Gdanetz K."/>
            <person name="Chilvers M.I."/>
        </authorList>
    </citation>
    <scope>NUCLEOTIDE SEQUENCE</scope>
    <source>
        <strain evidence="7">PM02</strain>
    </source>
</reference>
<dbReference type="Pfam" id="PF01284">
    <property type="entry name" value="MARVEL"/>
    <property type="match status" value="1"/>
</dbReference>
<dbReference type="PANTHER" id="PTHR37451">
    <property type="entry name" value="MARVEL DOMAIN"/>
    <property type="match status" value="1"/>
</dbReference>
<proteinExistence type="predicted"/>
<feature type="transmembrane region" description="Helical" evidence="5">
    <location>
        <begin position="122"/>
        <end position="145"/>
    </location>
</feature>
<evidence type="ECO:0000313" key="7">
    <source>
        <dbReference type="EMBL" id="KAK2067876.1"/>
    </source>
</evidence>
<keyword evidence="8" id="KW-1185">Reference proteome</keyword>
<evidence type="ECO:0000313" key="8">
    <source>
        <dbReference type="Proteomes" id="UP001217918"/>
    </source>
</evidence>
<evidence type="ECO:0000256" key="3">
    <source>
        <dbReference type="ARBA" id="ARBA00022989"/>
    </source>
</evidence>
<organism evidence="7 8">
    <name type="scientific">Phyllachora maydis</name>
    <dbReference type="NCBI Taxonomy" id="1825666"/>
    <lineage>
        <taxon>Eukaryota</taxon>
        <taxon>Fungi</taxon>
        <taxon>Dikarya</taxon>
        <taxon>Ascomycota</taxon>
        <taxon>Pezizomycotina</taxon>
        <taxon>Sordariomycetes</taxon>
        <taxon>Sordariomycetidae</taxon>
        <taxon>Phyllachorales</taxon>
        <taxon>Phyllachoraceae</taxon>
        <taxon>Phyllachora</taxon>
    </lineage>
</organism>
<evidence type="ECO:0000256" key="4">
    <source>
        <dbReference type="ARBA" id="ARBA00023136"/>
    </source>
</evidence>
<comment type="caution">
    <text evidence="7">The sequence shown here is derived from an EMBL/GenBank/DDBJ whole genome shotgun (WGS) entry which is preliminary data.</text>
</comment>
<keyword evidence="3 5" id="KW-1133">Transmembrane helix</keyword>
<evidence type="ECO:0000256" key="1">
    <source>
        <dbReference type="ARBA" id="ARBA00004141"/>
    </source>
</evidence>
<dbReference type="GO" id="GO:0016020">
    <property type="term" value="C:membrane"/>
    <property type="evidence" value="ECO:0007669"/>
    <property type="project" value="UniProtKB-SubCell"/>
</dbReference>
<evidence type="ECO:0000259" key="6">
    <source>
        <dbReference type="Pfam" id="PF01284"/>
    </source>
</evidence>
<evidence type="ECO:0000256" key="5">
    <source>
        <dbReference type="SAM" id="Phobius"/>
    </source>
</evidence>
<feature type="transmembrane region" description="Helical" evidence="5">
    <location>
        <begin position="52"/>
        <end position="70"/>
    </location>
</feature>
<dbReference type="Proteomes" id="UP001217918">
    <property type="component" value="Unassembled WGS sequence"/>
</dbReference>
<feature type="transmembrane region" description="Helical" evidence="5">
    <location>
        <begin position="21"/>
        <end position="40"/>
    </location>
</feature>
<dbReference type="InterPro" id="IPR008253">
    <property type="entry name" value="Marvel"/>
</dbReference>
<dbReference type="AlphaFoldDB" id="A0AAD9MCF0"/>
<accession>A0AAD9MCF0</accession>
<sequence length="304" mass="31913">MSLGDILDPHAESIPILKLGLHGLQILFAFVAWCLEVTVFRSDGAAINSNSGWAFAVGFLSVPAWIYLILTPRYSRSAKFASPRLMLAVDGVFTFIWLSAFASQAAYNTSNSCGSACNLSEAAVGLGVFVFLFFCATTFLSAYTVKYNDWNGHLPGYGSVHTGRTHAAAISSVADPSDPDKAAFSMAPHGEDAYAPLGGGGGGGVVDDDDLNEPYDSIPHLGHGADPYGSVASRTSYGGLSTAASAAAAAENPFRRQELQSNPFDPEGSEYLGAGGVAHYGQPAAAQFPPANYDRIGLERPRMG</sequence>
<feature type="transmembrane region" description="Helical" evidence="5">
    <location>
        <begin position="82"/>
        <end position="102"/>
    </location>
</feature>